<evidence type="ECO:0000313" key="1">
    <source>
        <dbReference type="EMBL" id="WVT04466.1"/>
    </source>
</evidence>
<dbReference type="EMBL" id="CP133148">
    <property type="protein sequence ID" value="WVT04466.1"/>
    <property type="molecule type" value="Genomic_DNA"/>
</dbReference>
<dbReference type="RefSeq" id="WP_331373637.1">
    <property type="nucleotide sequence ID" value="NZ_CP133148.1"/>
</dbReference>
<sequence>MLLGARETPLAPGSRLEKLGEFLGVPDRWDFGIEDEFICQLGYADFEISLRTRDNRVEVERVWLELWHARNGEPQPKKSPIRLVDGIDVDLGAFQPGIPLSTAKALLDSLLVVYEEPPQEDAGEVASRIVLGTKSELLFFRGDDEPRLMEIHFYADDD</sequence>
<evidence type="ECO:0000313" key="2">
    <source>
        <dbReference type="Proteomes" id="UP001432360"/>
    </source>
</evidence>
<name>A0ABZ2BDR6_9HYPH</name>
<accession>A0ABZ2BDR6</accession>
<gene>
    <name evidence="1" type="ORF">RB548_03350</name>
</gene>
<keyword evidence="2" id="KW-1185">Reference proteome</keyword>
<reference evidence="1" key="1">
    <citation type="submission" date="2023-08" db="EMBL/GenBank/DDBJ databases">
        <title>Complete genome sequence of Sinorhizobium chiapanecum ITTG S70 isolated from Acaciella angustissima nodules in Chiapas-Mexico.</title>
        <authorList>
            <person name="Rincon-Rosales R."/>
            <person name="Rogel M.A."/>
            <person name="Rincon-Medina C.I."/>
            <person name="Guerrero G."/>
            <person name="Manzano-Gomez L.A."/>
            <person name="Lopez-Lopez A."/>
            <person name="Rincon Molina F.A."/>
            <person name="Martinez-Romero E."/>
        </authorList>
    </citation>
    <scope>NUCLEOTIDE SEQUENCE</scope>
    <source>
        <strain evidence="1">ITTG S70</strain>
    </source>
</reference>
<proteinExistence type="predicted"/>
<organism evidence="1 2">
    <name type="scientific">Sinorhizobium chiapasense</name>
    <dbReference type="NCBI Taxonomy" id="501572"/>
    <lineage>
        <taxon>Bacteria</taxon>
        <taxon>Pseudomonadati</taxon>
        <taxon>Pseudomonadota</taxon>
        <taxon>Alphaproteobacteria</taxon>
        <taxon>Hyphomicrobiales</taxon>
        <taxon>Rhizobiaceae</taxon>
        <taxon>Sinorhizobium/Ensifer group</taxon>
        <taxon>Sinorhizobium</taxon>
    </lineage>
</organism>
<protein>
    <submittedName>
        <fullName evidence="1">Uncharacterized protein</fullName>
    </submittedName>
</protein>
<dbReference type="Proteomes" id="UP001432360">
    <property type="component" value="Chromosome"/>
</dbReference>